<dbReference type="AlphaFoldDB" id="A0A5M9ZI15"/>
<name>A0A5M9ZI15_9BIFI</name>
<sequence length="81" mass="9462">MTTYIISRTSDWTQGQSPYVNAHRAKASFRVGQAGIEWSDVWVTDDDPFTVFDKTGEDVIIHHSNYREYPVALEIYDDYRE</sequence>
<dbReference type="Proteomes" id="UP000410049">
    <property type="component" value="Unassembled WGS sequence"/>
</dbReference>
<dbReference type="EMBL" id="RZUH01000007">
    <property type="protein sequence ID" value="KAA8827226.1"/>
    <property type="molecule type" value="Genomic_DNA"/>
</dbReference>
<accession>A0A5M9ZI15</accession>
<dbReference type="RefSeq" id="WP_150379695.1">
    <property type="nucleotide sequence ID" value="NZ_RZUH01000007.1"/>
</dbReference>
<reference evidence="1 2" key="1">
    <citation type="journal article" date="2019" name="Syst. Appl. Microbiol.">
        <title>Characterization of Bifidobacterium species in feaces of the Egyptian fruit bat: Description of B. vespertilionis sp. nov. and B. rousetti sp. nov.</title>
        <authorList>
            <person name="Modesto M."/>
            <person name="Satti M."/>
            <person name="Watanabe K."/>
            <person name="Puglisi E."/>
            <person name="Morelli L."/>
            <person name="Huang C.-H."/>
            <person name="Liou J.-S."/>
            <person name="Miyashita M."/>
            <person name="Tamura T."/>
            <person name="Saito S."/>
            <person name="Mori K."/>
            <person name="Huang L."/>
            <person name="Sciavilla P."/>
            <person name="Sandri C."/>
            <person name="Spiezio C."/>
            <person name="Vitali F."/>
            <person name="Cavalieri D."/>
            <person name="Perpetuini G."/>
            <person name="Tofalo R."/>
            <person name="Bonetti A."/>
            <person name="Arita M."/>
            <person name="Mattarelli P."/>
        </authorList>
    </citation>
    <scope>NUCLEOTIDE SEQUENCE [LARGE SCALE GENOMIC DNA]</scope>
    <source>
        <strain evidence="1 2">RST17</strain>
    </source>
</reference>
<comment type="caution">
    <text evidence="1">The sequence shown here is derived from an EMBL/GenBank/DDBJ whole genome shotgun (WGS) entry which is preliminary data.</text>
</comment>
<protein>
    <submittedName>
        <fullName evidence="1">Uncharacterized protein</fullName>
    </submittedName>
</protein>
<evidence type="ECO:0000313" key="1">
    <source>
        <dbReference type="EMBL" id="KAA8827226.1"/>
    </source>
</evidence>
<organism evidence="1 2">
    <name type="scientific">Bifidobacterium myosotis</name>
    <dbReference type="NCBI Taxonomy" id="1630166"/>
    <lineage>
        <taxon>Bacteria</taxon>
        <taxon>Bacillati</taxon>
        <taxon>Actinomycetota</taxon>
        <taxon>Actinomycetes</taxon>
        <taxon>Bifidobacteriales</taxon>
        <taxon>Bifidobacteriaceae</taxon>
        <taxon>Bifidobacterium</taxon>
    </lineage>
</organism>
<evidence type="ECO:0000313" key="2">
    <source>
        <dbReference type="Proteomes" id="UP000410049"/>
    </source>
</evidence>
<gene>
    <name evidence="1" type="ORF">EMO91_09250</name>
</gene>
<proteinExistence type="predicted"/>